<feature type="compositionally biased region" description="Polar residues" evidence="1">
    <location>
        <begin position="215"/>
        <end position="226"/>
    </location>
</feature>
<organism evidence="3 4">
    <name type="scientific">Cylindrodendrum hubeiense</name>
    <dbReference type="NCBI Taxonomy" id="595255"/>
    <lineage>
        <taxon>Eukaryota</taxon>
        <taxon>Fungi</taxon>
        <taxon>Dikarya</taxon>
        <taxon>Ascomycota</taxon>
        <taxon>Pezizomycotina</taxon>
        <taxon>Sordariomycetes</taxon>
        <taxon>Hypocreomycetidae</taxon>
        <taxon>Hypocreales</taxon>
        <taxon>Nectriaceae</taxon>
        <taxon>Cylindrodendrum</taxon>
    </lineage>
</organism>
<dbReference type="AlphaFoldDB" id="A0A9P5L8A8"/>
<evidence type="ECO:0000256" key="2">
    <source>
        <dbReference type="SAM" id="SignalP"/>
    </source>
</evidence>
<gene>
    <name evidence="3" type="ORF">G7Z17_g6355</name>
</gene>
<feature type="signal peptide" evidence="2">
    <location>
        <begin position="1"/>
        <end position="17"/>
    </location>
</feature>
<evidence type="ECO:0000313" key="3">
    <source>
        <dbReference type="EMBL" id="KAF7549466.1"/>
    </source>
</evidence>
<keyword evidence="2" id="KW-0732">Signal</keyword>
<reference evidence="3" key="1">
    <citation type="submission" date="2020-03" db="EMBL/GenBank/DDBJ databases">
        <title>Draft Genome Sequence of Cylindrodendrum hubeiense.</title>
        <authorList>
            <person name="Buettner E."/>
            <person name="Kellner H."/>
        </authorList>
    </citation>
    <scope>NUCLEOTIDE SEQUENCE</scope>
    <source>
        <strain evidence="3">IHI 201604</strain>
    </source>
</reference>
<accession>A0A9P5L8A8</accession>
<feature type="region of interest" description="Disordered" evidence="1">
    <location>
        <begin position="208"/>
        <end position="233"/>
    </location>
</feature>
<evidence type="ECO:0000313" key="4">
    <source>
        <dbReference type="Proteomes" id="UP000722485"/>
    </source>
</evidence>
<evidence type="ECO:0000256" key="1">
    <source>
        <dbReference type="SAM" id="MobiDB-lite"/>
    </source>
</evidence>
<dbReference type="Proteomes" id="UP000722485">
    <property type="component" value="Unassembled WGS sequence"/>
</dbReference>
<name>A0A9P5L8A8_9HYPO</name>
<sequence>MNKFTLSVLALGGVAFAADCQQARQDGDPTGSQIATALTSNSLLDTVCAGTWRTGDDEKLENTWNHGSIVYSITREDNTKDLTHCQEAFNNIIDQCISNDNYWSGSWSLDGETYSISNSVYPENGLASTDDGGPQASSTITTFATSTTTIDGLTTNSETTTTIDGHVTILPIWLVGPGIGIILIPAAGVAAGVPVPVPAGYPTLTIGDDGKAHTSDSSSDANQSDPTSMVTSTTTTSACESCTTCADFDILGEYAVIEDDGNPDVAAIDPTVWAALSSQYPLFTIATTTAVEAPSMAAAVATQPANPIDEPTCADASDDIDDDLAKWTSKGTGIQLSDGQHKINDILYMLRTVTGSQYETEHVFEKHIIKYFFYHLLGNGAVDPVATCADVQTVFTNTNAVPNNLGNNFMSVPAAQQLASAVSCKGGRLCPADRSSEFFLLRKEVNGAKSRVFAGYQPTGSSMKLPSCSDEMSYLQIQQQMIDVALVFKYMNTQAVFDSFNAVHLRIREIMANLDADDLGSRTPPRHLDQQFWSGGRPTWLAAYDSFIQRFMEDSDLKMLPWLDTCRTTYKTLVNASTKSQGEKNDLLEIIEKYGSGMDAYADDTFDLQVKATDRVRIFRGWNAKRGDTVSVNLGTMNRHVYHHD</sequence>
<protein>
    <submittedName>
        <fullName evidence="3">Uncharacterized protein</fullName>
    </submittedName>
</protein>
<dbReference type="OrthoDB" id="5053671at2759"/>
<keyword evidence="4" id="KW-1185">Reference proteome</keyword>
<proteinExistence type="predicted"/>
<comment type="caution">
    <text evidence="3">The sequence shown here is derived from an EMBL/GenBank/DDBJ whole genome shotgun (WGS) entry which is preliminary data.</text>
</comment>
<feature type="chain" id="PRO_5040506139" evidence="2">
    <location>
        <begin position="18"/>
        <end position="645"/>
    </location>
</feature>
<dbReference type="EMBL" id="JAANBB010000121">
    <property type="protein sequence ID" value="KAF7549466.1"/>
    <property type="molecule type" value="Genomic_DNA"/>
</dbReference>